<dbReference type="PANTHER" id="PTHR43321:SF3">
    <property type="entry name" value="GLUTAMATE DECARBOXYLASE"/>
    <property type="match status" value="1"/>
</dbReference>
<comment type="caution">
    <text evidence="2">The sequence shown here is derived from an EMBL/GenBank/DDBJ whole genome shotgun (WGS) entry which is preliminary data.</text>
</comment>
<evidence type="ECO:0000313" key="3">
    <source>
        <dbReference type="Proteomes" id="UP000054925"/>
    </source>
</evidence>
<dbReference type="SUPFAM" id="SSF53383">
    <property type="entry name" value="PLP-dependent transferases"/>
    <property type="match status" value="1"/>
</dbReference>
<dbReference type="Gene3D" id="4.10.280.50">
    <property type="match status" value="1"/>
</dbReference>
<dbReference type="GO" id="GO:0004351">
    <property type="term" value="F:glutamate decarboxylase activity"/>
    <property type="evidence" value="ECO:0007669"/>
    <property type="project" value="UniProtKB-EC"/>
</dbReference>
<keyword evidence="2" id="KW-0456">Lyase</keyword>
<dbReference type="EMBL" id="FCOL02000463">
    <property type="protein sequence ID" value="SAL88342.1"/>
    <property type="molecule type" value="Genomic_DNA"/>
</dbReference>
<dbReference type="AlphaFoldDB" id="A0A158L4Y2"/>
<evidence type="ECO:0000313" key="2">
    <source>
        <dbReference type="EMBL" id="SAL88342.1"/>
    </source>
</evidence>
<proteinExistence type="inferred from homology"/>
<dbReference type="GO" id="GO:0030170">
    <property type="term" value="F:pyridoxal phosphate binding"/>
    <property type="evidence" value="ECO:0007669"/>
    <property type="project" value="InterPro"/>
</dbReference>
<accession>A0A158L4Y2</accession>
<evidence type="ECO:0000256" key="1">
    <source>
        <dbReference type="ARBA" id="ARBA00009533"/>
    </source>
</evidence>
<protein>
    <submittedName>
        <fullName evidence="2">Glutamate decarboxylase</fullName>
        <ecNumber evidence="2">4.1.1.15</ecNumber>
    </submittedName>
</protein>
<dbReference type="Proteomes" id="UP000054925">
    <property type="component" value="Unassembled WGS sequence"/>
</dbReference>
<keyword evidence="3" id="KW-1185">Reference proteome</keyword>
<sequence length="112" mass="12647">MAIPVEKVTPYDEFNFEIPENEFPKSGISARAAAALVVSEEWTDANPMLNMSSFVTTFAEPEAVEVAKRNMYKNYIDHDMYRKSSRWRRAWSSGCISCGMAQKGSSLMARPL</sequence>
<dbReference type="GO" id="GO:0006538">
    <property type="term" value="P:L-glutamate catabolic process"/>
    <property type="evidence" value="ECO:0007669"/>
    <property type="project" value="TreeGrafter"/>
</dbReference>
<dbReference type="InterPro" id="IPR010107">
    <property type="entry name" value="Glutamate_decarboxylase"/>
</dbReference>
<comment type="similarity">
    <text evidence="1">Belongs to the group II decarboxylase family.</text>
</comment>
<dbReference type="PANTHER" id="PTHR43321">
    <property type="entry name" value="GLUTAMATE DECARBOXYLASE"/>
    <property type="match status" value="1"/>
</dbReference>
<reference evidence="2" key="1">
    <citation type="submission" date="2016-01" db="EMBL/GenBank/DDBJ databases">
        <authorList>
            <person name="Peeters C."/>
        </authorList>
    </citation>
    <scope>NUCLEOTIDE SEQUENCE [LARGE SCALE GENOMIC DNA]</scope>
    <source>
        <strain evidence="2">LMG 22937</strain>
    </source>
</reference>
<name>A0A158L4Y2_9BURK</name>
<dbReference type="InterPro" id="IPR015424">
    <property type="entry name" value="PyrdxlP-dep_Trfase"/>
</dbReference>
<dbReference type="EC" id="4.1.1.15" evidence="2"/>
<dbReference type="GO" id="GO:0005829">
    <property type="term" value="C:cytosol"/>
    <property type="evidence" value="ECO:0007669"/>
    <property type="project" value="TreeGrafter"/>
</dbReference>
<gene>
    <name evidence="2" type="primary">gadB_2</name>
    <name evidence="2" type="ORF">AWB67_07577</name>
</gene>
<organism evidence="2 3">
    <name type="scientific">Caballeronia terrestris</name>
    <dbReference type="NCBI Taxonomy" id="1226301"/>
    <lineage>
        <taxon>Bacteria</taxon>
        <taxon>Pseudomonadati</taxon>
        <taxon>Pseudomonadota</taxon>
        <taxon>Betaproteobacteria</taxon>
        <taxon>Burkholderiales</taxon>
        <taxon>Burkholderiaceae</taxon>
        <taxon>Caballeronia</taxon>
    </lineage>
</organism>